<dbReference type="EMBL" id="CP124756">
    <property type="protein sequence ID" value="WGZ93599.1"/>
    <property type="molecule type" value="Genomic_DNA"/>
</dbReference>
<accession>A0AA95KHR0</accession>
<dbReference type="InterPro" id="IPR045397">
    <property type="entry name" value="TumE-like"/>
</dbReference>
<organism evidence="1">
    <name type="scientific">Candidatus Thiothrix putei</name>
    <dbReference type="NCBI Taxonomy" id="3080811"/>
    <lineage>
        <taxon>Bacteria</taxon>
        <taxon>Pseudomonadati</taxon>
        <taxon>Pseudomonadota</taxon>
        <taxon>Gammaproteobacteria</taxon>
        <taxon>Thiotrichales</taxon>
        <taxon>Thiotrichaceae</taxon>
        <taxon>Thiothrix</taxon>
    </lineage>
</organism>
<dbReference type="Pfam" id="PF20126">
    <property type="entry name" value="TumE"/>
    <property type="match status" value="1"/>
</dbReference>
<dbReference type="Proteomes" id="UP001301326">
    <property type="component" value="Chromosome"/>
</dbReference>
<protein>
    <submittedName>
        <fullName evidence="1">DUF6516 family protein</fullName>
    </submittedName>
</protein>
<dbReference type="KEGG" id="tput:QJT81_17630"/>
<name>A0AA95KHR0_9GAMM</name>
<dbReference type="AlphaFoldDB" id="A0AA95KHR0"/>
<evidence type="ECO:0000313" key="1">
    <source>
        <dbReference type="EMBL" id="WGZ93599.1"/>
    </source>
</evidence>
<sequence>MQYMKATLIAKSKEIHDDGSIVEVVIWQLSEPVPPCGHPYKYRLYFGSDGVCRVRYDNERGKGDHKHINTDEIAYAFTTIDQLLDDFENDMTNWRES</sequence>
<proteinExistence type="predicted"/>
<reference evidence="1" key="2">
    <citation type="submission" date="2023-04" db="EMBL/GenBank/DDBJ databases">
        <authorList>
            <person name="Beletskiy A.V."/>
            <person name="Mardanov A.V."/>
            <person name="Ravin N.V."/>
        </authorList>
    </citation>
    <scope>NUCLEOTIDE SEQUENCE</scope>
    <source>
        <strain evidence="1">GKL-02</strain>
    </source>
</reference>
<gene>
    <name evidence="1" type="ORF">QJT81_17630</name>
</gene>
<reference evidence="1" key="1">
    <citation type="journal article" date="2023" name="Int. J. Mol. Sci.">
        <title>Metagenomics Revealed a New Genus 'Candidatus Thiocaldithrix dubininis' gen. nov., sp. nov. and a New Species 'Candidatus Thiothrix putei' sp. nov. in the Family Thiotrichaceae, Some Members of Which Have Traits of Both Na+- and H+-Motive Energetics.</title>
        <authorList>
            <person name="Ravin N.V."/>
            <person name="Muntyan M.S."/>
            <person name="Smolyakov D.D."/>
            <person name="Rudenko T.S."/>
            <person name="Beletsky A.V."/>
            <person name="Mardanov A.V."/>
            <person name="Grabovich M.Y."/>
        </authorList>
    </citation>
    <scope>NUCLEOTIDE SEQUENCE</scope>
    <source>
        <strain evidence="1">GKL-02</strain>
    </source>
</reference>